<name>A0A8J6E5X7_ELECQ</name>
<gene>
    <name evidence="4" type="ORF">GDO78_017839</name>
</gene>
<dbReference type="Gene3D" id="6.10.140.140">
    <property type="match status" value="1"/>
</dbReference>
<evidence type="ECO:0000256" key="2">
    <source>
        <dbReference type="SAM" id="SignalP"/>
    </source>
</evidence>
<dbReference type="SUPFAM" id="SSF109640">
    <property type="entry name" value="KRAB domain (Kruppel-associated box)"/>
    <property type="match status" value="1"/>
</dbReference>
<feature type="chain" id="PRO_5035192128" description="KRAB domain-containing protein" evidence="2">
    <location>
        <begin position="26"/>
        <end position="186"/>
    </location>
</feature>
<evidence type="ECO:0000313" key="5">
    <source>
        <dbReference type="Proteomes" id="UP000770717"/>
    </source>
</evidence>
<dbReference type="CDD" id="cd07765">
    <property type="entry name" value="KRAB_A-box"/>
    <property type="match status" value="1"/>
</dbReference>
<feature type="signal peptide" evidence="2">
    <location>
        <begin position="1"/>
        <end position="25"/>
    </location>
</feature>
<dbReference type="Proteomes" id="UP000770717">
    <property type="component" value="Unassembled WGS sequence"/>
</dbReference>
<feature type="compositionally biased region" description="Polar residues" evidence="1">
    <location>
        <begin position="38"/>
        <end position="55"/>
    </location>
</feature>
<organism evidence="4 5">
    <name type="scientific">Eleutherodactylus coqui</name>
    <name type="common">Puerto Rican coqui</name>
    <dbReference type="NCBI Taxonomy" id="57060"/>
    <lineage>
        <taxon>Eukaryota</taxon>
        <taxon>Metazoa</taxon>
        <taxon>Chordata</taxon>
        <taxon>Craniata</taxon>
        <taxon>Vertebrata</taxon>
        <taxon>Euteleostomi</taxon>
        <taxon>Amphibia</taxon>
        <taxon>Batrachia</taxon>
        <taxon>Anura</taxon>
        <taxon>Neobatrachia</taxon>
        <taxon>Hyloidea</taxon>
        <taxon>Eleutherodactylidae</taxon>
        <taxon>Eleutherodactylinae</taxon>
        <taxon>Eleutherodactylus</taxon>
        <taxon>Eleutherodactylus</taxon>
    </lineage>
</organism>
<feature type="domain" description="KRAB" evidence="3">
    <location>
        <begin position="87"/>
        <end position="147"/>
    </location>
</feature>
<evidence type="ECO:0000256" key="1">
    <source>
        <dbReference type="SAM" id="MobiDB-lite"/>
    </source>
</evidence>
<dbReference type="GO" id="GO:0006355">
    <property type="term" value="P:regulation of DNA-templated transcription"/>
    <property type="evidence" value="ECO:0007669"/>
    <property type="project" value="InterPro"/>
</dbReference>
<dbReference type="Pfam" id="PF01352">
    <property type="entry name" value="KRAB"/>
    <property type="match status" value="1"/>
</dbReference>
<comment type="caution">
    <text evidence="4">The sequence shown here is derived from an EMBL/GenBank/DDBJ whole genome shotgun (WGS) entry which is preliminary data.</text>
</comment>
<feature type="region of interest" description="Disordered" evidence="1">
    <location>
        <begin position="38"/>
        <end position="64"/>
    </location>
</feature>
<sequence>MEKGKSRMTTIILNLTLEIIYMLTGEDYTVVKKISGESDTPSSVTGGWSKTQGSITGPHHSHGRNNEEKILELTKKIIHLLTGEVPVRCEDVTVYLSMEEWEYLEGHKDLYKDVMMENHQTLISPDGSCTRGLPETCASPQYCPTEHLNTPVGASLSDKSALEISVIEHRGKCRVGIRGVVLITLF</sequence>
<reference evidence="4" key="1">
    <citation type="thesis" date="2020" institute="ProQuest LLC" country="789 East Eisenhower Parkway, Ann Arbor, MI, USA">
        <title>Comparative Genomics and Chromosome Evolution.</title>
        <authorList>
            <person name="Mudd A.B."/>
        </authorList>
    </citation>
    <scope>NUCLEOTIDE SEQUENCE</scope>
    <source>
        <strain evidence="4">HN-11 Male</strain>
        <tissue evidence="4">Kidney and liver</tissue>
    </source>
</reference>
<dbReference type="SMART" id="SM00349">
    <property type="entry name" value="KRAB"/>
    <property type="match status" value="1"/>
</dbReference>
<accession>A0A8J6E5X7</accession>
<keyword evidence="2" id="KW-0732">Signal</keyword>
<keyword evidence="5" id="KW-1185">Reference proteome</keyword>
<protein>
    <recommendedName>
        <fullName evidence="3">KRAB domain-containing protein</fullName>
    </recommendedName>
</protein>
<evidence type="ECO:0000313" key="4">
    <source>
        <dbReference type="EMBL" id="KAG9461172.1"/>
    </source>
</evidence>
<dbReference type="InterPro" id="IPR036051">
    <property type="entry name" value="KRAB_dom_sf"/>
</dbReference>
<proteinExistence type="predicted"/>
<evidence type="ECO:0000259" key="3">
    <source>
        <dbReference type="SMART" id="SM00349"/>
    </source>
</evidence>
<dbReference type="EMBL" id="WNTK01027395">
    <property type="protein sequence ID" value="KAG9461172.1"/>
    <property type="molecule type" value="Genomic_DNA"/>
</dbReference>
<dbReference type="InterPro" id="IPR001909">
    <property type="entry name" value="KRAB"/>
</dbReference>
<dbReference type="AlphaFoldDB" id="A0A8J6E5X7"/>